<keyword evidence="2" id="KW-1185">Reference proteome</keyword>
<organism evidence="1 2">
    <name type="scientific">Sphingomonas phage vB_StuS_MMDA13</name>
    <dbReference type="NCBI Taxonomy" id="2686378"/>
    <lineage>
        <taxon>Viruses</taxon>
        <taxon>Duplodnaviria</taxon>
        <taxon>Heunggongvirae</taxon>
        <taxon>Uroviricota</taxon>
        <taxon>Caudoviricetes</taxon>
        <taxon>Queuovirinae</taxon>
        <taxon>Torvergatavirus</taxon>
        <taxon>Torvergatavirus MMDA13</taxon>
    </lineage>
</organism>
<evidence type="ECO:0000313" key="1">
    <source>
        <dbReference type="EMBL" id="QHB80495.1"/>
    </source>
</evidence>
<proteinExistence type="predicted"/>
<dbReference type="EMBL" id="MN820898">
    <property type="protein sequence ID" value="QHB80495.1"/>
    <property type="molecule type" value="Genomic_DNA"/>
</dbReference>
<protein>
    <submittedName>
        <fullName evidence="1">Uncharacterized protein</fullName>
    </submittedName>
</protein>
<name>A0A7G3PLY9_9CAUD</name>
<reference evidence="1 2" key="1">
    <citation type="journal article" date="2020" name="Viruses">
        <title>Characterization of vB_StuS_MMDA13, a Newly Discovered Bacteriophage Infecting the Agar-Degrading Species Sphingomonas turrisvirgatae.</title>
        <authorList>
            <person name="Marmo P."/>
            <person name="Thaller M.C."/>
            <person name="Di Lallo G."/>
            <person name="Henrici De Angelis L."/>
            <person name="Poerio N."/>
            <person name="De Santis F."/>
            <person name="Fraziano M."/>
            <person name="Migliore L."/>
            <person name="D'Andrea M.M."/>
        </authorList>
    </citation>
    <scope>NUCLEOTIDE SEQUENCE [LARGE SCALE GENOMIC DNA]</scope>
</reference>
<sequence length="158" mass="18280">MFEERPRKVHFHHDQQGATFGLKNTPFANTLCKMNSAVPDSHITTDPELVTCKICRKDHRFRELARKRNINEMYGKMADPGFLGHIQMVGRALRPNMLNGKRVRYRRSWFGKLILQVEDMVPVNYDESDPYETRSLDDVHHTGRWRDATLADLGGGVV</sequence>
<dbReference type="Proteomes" id="UP000515820">
    <property type="component" value="Segment"/>
</dbReference>
<evidence type="ECO:0000313" key="2">
    <source>
        <dbReference type="Proteomes" id="UP000515820"/>
    </source>
</evidence>
<gene>
    <name evidence="1" type="ORF">MMDA13_gp62</name>
</gene>
<accession>A0A7G3PLY9</accession>